<dbReference type="InterPro" id="IPR016084">
    <property type="entry name" value="Haem_Oase-like_multi-hlx"/>
</dbReference>
<dbReference type="EMBL" id="FNJJ01000010">
    <property type="protein sequence ID" value="SDP99213.1"/>
    <property type="molecule type" value="Genomic_DNA"/>
</dbReference>
<dbReference type="RefSeq" id="WP_090432436.1">
    <property type="nucleotide sequence ID" value="NZ_FNJJ01000010.1"/>
</dbReference>
<protein>
    <submittedName>
        <fullName evidence="2">Iron-containing redox enzyme</fullName>
    </submittedName>
</protein>
<keyword evidence="3" id="KW-1185">Reference proteome</keyword>
<reference evidence="3" key="1">
    <citation type="submission" date="2016-10" db="EMBL/GenBank/DDBJ databases">
        <authorList>
            <person name="Varghese N."/>
            <person name="Submissions S."/>
        </authorList>
    </citation>
    <scope>NUCLEOTIDE SEQUENCE [LARGE SCALE GENOMIC DNA]</scope>
    <source>
        <strain evidence="3">JCM 18416</strain>
    </source>
</reference>
<organism evidence="2 3">
    <name type="scientific">Ectopseudomonas guguanensis</name>
    <dbReference type="NCBI Taxonomy" id="1198456"/>
    <lineage>
        <taxon>Bacteria</taxon>
        <taxon>Pseudomonadati</taxon>
        <taxon>Pseudomonadota</taxon>
        <taxon>Gammaproteobacteria</taxon>
        <taxon>Pseudomonadales</taxon>
        <taxon>Pseudomonadaceae</taxon>
        <taxon>Ectopseudomonas</taxon>
    </lineage>
</organism>
<proteinExistence type="predicted"/>
<dbReference type="SMART" id="SM01236">
    <property type="entry name" value="Haem_oxygenase_2"/>
    <property type="match status" value="1"/>
</dbReference>
<sequence>MSIASFIDTPAAQRISFVAATGPWQSLYRQLLDEPEPGHPQAREFLLECLQEAARLPCDLPNSPFELADWSLRHHQRVTADYARYLDGRRSGQGRRYFPRKAHALHFLRAVAPTKLVDGAWLYGALPHWRDHRVYPLVRTYLEELGDGVAEQNHVLLYRQLLASQGCEDALELDDALYRQGAIQLALGLLIDEFLPEVIGYNLGYEQLPLHLLISAFELNELDIDPYYFQLHVTIDNGSSGHAAKAVQSVLDNLPRVGDAQAFYQRVMRGYLLNDLGVGSTAVIEGFDLQQELLQMLERKRKVASQVHSDYCRIEGRTVNQWLGSADNLGGFLEALQRNGWIRRDRDPADSRFWRLVQGQGAAMFGVFSPYERQLLHDWIAGQWQPAEQRPPFRARRTSQVATPPDATAQQGELDRERREMLGQLRGLDAYRRECRLIELLSPAQHWTSAGLAATRSFTALMRQPR</sequence>
<feature type="region of interest" description="Disordered" evidence="1">
    <location>
        <begin position="389"/>
        <end position="416"/>
    </location>
</feature>
<gene>
    <name evidence="2" type="ORF">SAMN05216213_110169</name>
</gene>
<dbReference type="Gene3D" id="1.20.910.10">
    <property type="entry name" value="Heme oxygenase-like"/>
    <property type="match status" value="1"/>
</dbReference>
<accession>A0A1H0X8F3</accession>
<dbReference type="Pfam" id="PF14518">
    <property type="entry name" value="Haem_oxygenas_2"/>
    <property type="match status" value="1"/>
</dbReference>
<name>A0A1H0X8F3_9GAMM</name>
<dbReference type="OrthoDB" id="6635957at2"/>
<evidence type="ECO:0000313" key="3">
    <source>
        <dbReference type="Proteomes" id="UP000199460"/>
    </source>
</evidence>
<dbReference type="Proteomes" id="UP000199460">
    <property type="component" value="Unassembled WGS sequence"/>
</dbReference>
<evidence type="ECO:0000313" key="2">
    <source>
        <dbReference type="EMBL" id="SDP99213.1"/>
    </source>
</evidence>
<dbReference type="GeneID" id="300932886"/>
<evidence type="ECO:0000256" key="1">
    <source>
        <dbReference type="SAM" id="MobiDB-lite"/>
    </source>
</evidence>
<dbReference type="AlphaFoldDB" id="A0A1H0X8F3"/>